<dbReference type="InterPro" id="IPR025723">
    <property type="entry name" value="ArsA/GET3_ATPase-like"/>
</dbReference>
<organism evidence="4">
    <name type="scientific">freshwater metagenome</name>
    <dbReference type="NCBI Taxonomy" id="449393"/>
    <lineage>
        <taxon>unclassified sequences</taxon>
        <taxon>metagenomes</taxon>
        <taxon>ecological metagenomes</taxon>
    </lineage>
</organism>
<dbReference type="PANTHER" id="PTHR10803:SF31">
    <property type="entry name" value="ATPASE RV3679-RELATED"/>
    <property type="match status" value="1"/>
</dbReference>
<dbReference type="SUPFAM" id="SSF52540">
    <property type="entry name" value="P-loop containing nucleoside triphosphate hydrolases"/>
    <property type="match status" value="1"/>
</dbReference>
<name>A0A6J7PUK2_9ZZZZ</name>
<feature type="domain" description="ArsA/GET3 Anion-transporting ATPase-like" evidence="1">
    <location>
        <begin position="14"/>
        <end position="157"/>
    </location>
</feature>
<dbReference type="PANTHER" id="PTHR10803">
    <property type="entry name" value="ARSENICAL PUMP-DRIVING ATPASE ARSENITE-TRANSLOCATING ATPASE"/>
    <property type="match status" value="1"/>
</dbReference>
<dbReference type="InterPro" id="IPR027417">
    <property type="entry name" value="P-loop_NTPase"/>
</dbReference>
<gene>
    <name evidence="2" type="ORF">UFOPK3164_00933</name>
    <name evidence="3" type="ORF">UFOPK3427_01009</name>
    <name evidence="4" type="ORF">UFOPK4112_00077</name>
</gene>
<dbReference type="GO" id="GO:0005524">
    <property type="term" value="F:ATP binding"/>
    <property type="evidence" value="ECO:0007669"/>
    <property type="project" value="InterPro"/>
</dbReference>
<proteinExistence type="predicted"/>
<dbReference type="EMBL" id="CAFBPM010000001">
    <property type="protein sequence ID" value="CAB5006943.1"/>
    <property type="molecule type" value="Genomic_DNA"/>
</dbReference>
<evidence type="ECO:0000313" key="4">
    <source>
        <dbReference type="EMBL" id="CAB5006943.1"/>
    </source>
</evidence>
<dbReference type="InterPro" id="IPR016300">
    <property type="entry name" value="ATPase_ArsA/GET3"/>
</dbReference>
<evidence type="ECO:0000313" key="3">
    <source>
        <dbReference type="EMBL" id="CAB4874100.1"/>
    </source>
</evidence>
<dbReference type="EMBL" id="CAFBLT010000001">
    <property type="protein sequence ID" value="CAB4874100.1"/>
    <property type="molecule type" value="Genomic_DNA"/>
</dbReference>
<dbReference type="Pfam" id="PF02374">
    <property type="entry name" value="ArsA_ATPase"/>
    <property type="match status" value="1"/>
</dbReference>
<evidence type="ECO:0000259" key="1">
    <source>
        <dbReference type="Pfam" id="PF02374"/>
    </source>
</evidence>
<dbReference type="GO" id="GO:0016887">
    <property type="term" value="F:ATP hydrolysis activity"/>
    <property type="evidence" value="ECO:0007669"/>
    <property type="project" value="InterPro"/>
</dbReference>
<reference evidence="4" key="1">
    <citation type="submission" date="2020-05" db="EMBL/GenBank/DDBJ databases">
        <authorList>
            <person name="Chiriac C."/>
            <person name="Salcher M."/>
            <person name="Ghai R."/>
            <person name="Kavagutti S V."/>
        </authorList>
    </citation>
    <scope>NUCLEOTIDE SEQUENCE</scope>
</reference>
<accession>A0A6J7PUK2</accession>
<dbReference type="AlphaFoldDB" id="A0A6J7PUK2"/>
<dbReference type="EMBL" id="CAFABE010000038">
    <property type="protein sequence ID" value="CAB4828448.1"/>
    <property type="molecule type" value="Genomic_DNA"/>
</dbReference>
<evidence type="ECO:0000313" key="2">
    <source>
        <dbReference type="EMBL" id="CAB4828448.1"/>
    </source>
</evidence>
<sequence>MDLTSFASAATVHILIGKGGVGKTTTTAAFATACAAQGLRVLIIELENRPDLGVSFGHEEPLGYDEVHLLDHRTGGSVHARAISPDDALVEYLNDHGFLRLTRRLISTGLLDVIAGSIPGLRDVLVLGKIKQIAADNIADVIVVDAPATGHAMTFLTSAAGLMDVARSGPVRAQAASVVEMLTDPSRCRVLLVTLAEELPVSEAIEAAFLVEDKAGVSLGPVIVNQVDIATPVLHRSSLDAAHDQGITLDAEFALALDAAAAFQLQRVSIAREQLDRLRHELPLPVLELPRLLSPAIGSDEREVLARVLTEEFETMEGLLP</sequence>
<protein>
    <submittedName>
        <fullName evidence="4">Unannotated protein</fullName>
    </submittedName>
</protein>
<dbReference type="Gene3D" id="3.40.50.300">
    <property type="entry name" value="P-loop containing nucleotide triphosphate hydrolases"/>
    <property type="match status" value="1"/>
</dbReference>